<dbReference type="PANTHER" id="PTHR36840:SF1">
    <property type="entry name" value="BLL5714 PROTEIN"/>
    <property type="match status" value="1"/>
</dbReference>
<gene>
    <name evidence="2" type="ORF">DLJ46_26240</name>
</gene>
<accession>A0A317JUD7</accession>
<proteinExistence type="predicted"/>
<dbReference type="InterPro" id="IPR010640">
    <property type="entry name" value="Low_temperature_requirement_A"/>
</dbReference>
<feature type="transmembrane region" description="Helical" evidence="1">
    <location>
        <begin position="133"/>
        <end position="151"/>
    </location>
</feature>
<sequence>MALIGRPPTPVAMAQGLLLLVLLWFAWSSYTWLGNQTRADVGVVRAGFLVAMAALFVAALVMPQAWSSGPGLDGPLLVALAYVALRVVHLVLYHWAAASVPGLRARIRFFAAVSALGWVPLLLGALLTGAAHAALWVLAFLIEIGGQRLSYAWRGAWPLRSSSHFTERHGLVLIIALGESLVAAGVGAGSAVTAPSVLGVALVGLTVTVCLWWLYFDASAPAAARALAAVTGDRRDRIAADAYSQTHLLLITGVIYLALGIEQVLEHVAEEHSGGHHAGAAPLSWSASAALYGGAALYLAGRLLFLRLTQQAVRPAQVAVAVVALLLLPVGRVVPPAAALGVLAALLVAAAVGERLARAD</sequence>
<feature type="transmembrane region" description="Helical" evidence="1">
    <location>
        <begin position="74"/>
        <end position="95"/>
    </location>
</feature>
<dbReference type="AlphaFoldDB" id="A0A317JUD7"/>
<dbReference type="Proteomes" id="UP000245683">
    <property type="component" value="Unassembled WGS sequence"/>
</dbReference>
<evidence type="ECO:0000313" key="2">
    <source>
        <dbReference type="EMBL" id="PWU44401.1"/>
    </source>
</evidence>
<organism evidence="2 3">
    <name type="scientific">Micromonospora globispora</name>
    <dbReference type="NCBI Taxonomy" id="1450148"/>
    <lineage>
        <taxon>Bacteria</taxon>
        <taxon>Bacillati</taxon>
        <taxon>Actinomycetota</taxon>
        <taxon>Actinomycetes</taxon>
        <taxon>Micromonosporales</taxon>
        <taxon>Micromonosporaceae</taxon>
        <taxon>Micromonospora</taxon>
    </lineage>
</organism>
<protein>
    <submittedName>
        <fullName evidence="2">Low temperature requirement protein A</fullName>
    </submittedName>
</protein>
<dbReference type="Pfam" id="PF06772">
    <property type="entry name" value="LtrA"/>
    <property type="match status" value="1"/>
</dbReference>
<feature type="transmembrane region" description="Helical" evidence="1">
    <location>
        <begin position="247"/>
        <end position="265"/>
    </location>
</feature>
<evidence type="ECO:0000256" key="1">
    <source>
        <dbReference type="SAM" id="Phobius"/>
    </source>
</evidence>
<keyword evidence="1" id="KW-1133">Transmembrane helix</keyword>
<dbReference type="RefSeq" id="WP_109947235.1">
    <property type="nucleotide sequence ID" value="NZ_QGGF01000206.1"/>
</dbReference>
<feature type="transmembrane region" description="Helical" evidence="1">
    <location>
        <begin position="312"/>
        <end position="331"/>
    </location>
</feature>
<dbReference type="OrthoDB" id="7698234at2"/>
<dbReference type="PANTHER" id="PTHR36840">
    <property type="entry name" value="BLL5714 PROTEIN"/>
    <property type="match status" value="1"/>
</dbReference>
<keyword evidence="1" id="KW-0472">Membrane</keyword>
<feature type="transmembrane region" description="Helical" evidence="1">
    <location>
        <begin position="171"/>
        <end position="191"/>
    </location>
</feature>
<dbReference type="EMBL" id="QGSV01000326">
    <property type="protein sequence ID" value="PWU44401.1"/>
    <property type="molecule type" value="Genomic_DNA"/>
</dbReference>
<feature type="transmembrane region" description="Helical" evidence="1">
    <location>
        <begin position="12"/>
        <end position="30"/>
    </location>
</feature>
<feature type="transmembrane region" description="Helical" evidence="1">
    <location>
        <begin position="197"/>
        <end position="216"/>
    </location>
</feature>
<feature type="transmembrane region" description="Helical" evidence="1">
    <location>
        <begin position="107"/>
        <end position="127"/>
    </location>
</feature>
<keyword evidence="1" id="KW-0812">Transmembrane</keyword>
<keyword evidence="3" id="KW-1185">Reference proteome</keyword>
<feature type="transmembrane region" description="Helical" evidence="1">
    <location>
        <begin position="285"/>
        <end position="305"/>
    </location>
</feature>
<evidence type="ECO:0000313" key="3">
    <source>
        <dbReference type="Proteomes" id="UP000245683"/>
    </source>
</evidence>
<comment type="caution">
    <text evidence="2">The sequence shown here is derived from an EMBL/GenBank/DDBJ whole genome shotgun (WGS) entry which is preliminary data.</text>
</comment>
<feature type="transmembrane region" description="Helical" evidence="1">
    <location>
        <begin position="42"/>
        <end position="62"/>
    </location>
</feature>
<name>A0A317JUD7_9ACTN</name>
<reference evidence="3" key="1">
    <citation type="submission" date="2018-05" db="EMBL/GenBank/DDBJ databases">
        <title>Micromonospora globispora sp. nov. and Micromonospora rugosa sp. nov., isolated from marine sediment.</title>
        <authorList>
            <person name="Carro L."/>
            <person name="Aysel V."/>
            <person name="Cetin D."/>
            <person name="Igual J.M."/>
            <person name="Klenk H.-P."/>
            <person name="Trujillo M.E."/>
            <person name="Sahin N."/>
        </authorList>
    </citation>
    <scope>NUCLEOTIDE SEQUENCE [LARGE SCALE GENOMIC DNA]</scope>
    <source>
        <strain evidence="3">S2904</strain>
    </source>
</reference>